<evidence type="ECO:0000313" key="2">
    <source>
        <dbReference type="Proteomes" id="UP000515847"/>
    </source>
</evidence>
<sequence>MSKQLIKEINQYCKLFRCEESGIAWVENESTGNGHSCHPNIHVTGSVAGMKKLGYWGKTDRTVKAHGYIYNIDKLVVDDELDKIAQQYCRCGGKH</sequence>
<dbReference type="Proteomes" id="UP000515847">
    <property type="component" value="Chromosome"/>
</dbReference>
<dbReference type="EMBL" id="CP045798">
    <property type="protein sequence ID" value="QNB45438.1"/>
    <property type="molecule type" value="Genomic_DNA"/>
</dbReference>
<protein>
    <submittedName>
        <fullName evidence="1">Uncharacterized protein</fullName>
    </submittedName>
</protein>
<reference evidence="1 2" key="1">
    <citation type="journal article" date="2019" name="Front. Microbiol.">
        <title>Thermoanaerosceptrum fracticalcis gen. nov. sp. nov., a Novel Fumarate-Fermenting Microorganism From a Deep Fractured Carbonate Aquifer of the US Great Basin.</title>
        <authorList>
            <person name="Hamilton-Brehm S.D."/>
            <person name="Stewart L.E."/>
            <person name="Zavarin M."/>
            <person name="Caldwell M."/>
            <person name="Lawson P.A."/>
            <person name="Onstott T.C."/>
            <person name="Grzymski J."/>
            <person name="Neveux I."/>
            <person name="Lollar B.S."/>
            <person name="Russell C.E."/>
            <person name="Moser D.P."/>
        </authorList>
    </citation>
    <scope>NUCLEOTIDE SEQUENCE [LARGE SCALE GENOMIC DNA]</scope>
    <source>
        <strain evidence="1 2">DRI-13</strain>
    </source>
</reference>
<organism evidence="1 2">
    <name type="scientific">Thermanaerosceptrum fracticalcis</name>
    <dbReference type="NCBI Taxonomy" id="1712410"/>
    <lineage>
        <taxon>Bacteria</taxon>
        <taxon>Bacillati</taxon>
        <taxon>Bacillota</taxon>
        <taxon>Clostridia</taxon>
        <taxon>Eubacteriales</taxon>
        <taxon>Peptococcaceae</taxon>
        <taxon>Thermanaerosceptrum</taxon>
    </lineage>
</organism>
<gene>
    <name evidence="1" type="ORF">BR63_03360</name>
</gene>
<proteinExistence type="predicted"/>
<dbReference type="KEGG" id="tfr:BR63_03360"/>
<dbReference type="AlphaFoldDB" id="A0A7G6E034"/>
<keyword evidence="2" id="KW-1185">Reference proteome</keyword>
<name>A0A7G6E034_THEFR</name>
<dbReference type="RefSeq" id="WP_034423078.1">
    <property type="nucleotide sequence ID" value="NZ_CP045798.1"/>
</dbReference>
<evidence type="ECO:0000313" key="1">
    <source>
        <dbReference type="EMBL" id="QNB45438.1"/>
    </source>
</evidence>
<accession>A0A7G6E034</accession>